<accession>A0A369ZG99</accession>
<dbReference type="STRING" id="735.B0185_00880"/>
<dbReference type="InterPro" id="IPR006423">
    <property type="entry name" value="Lipo_e_P4"/>
</dbReference>
<organism evidence="3 4">
    <name type="scientific">Haemophilus parahaemolyticus</name>
    <dbReference type="NCBI Taxonomy" id="735"/>
    <lineage>
        <taxon>Bacteria</taxon>
        <taxon>Pseudomonadati</taxon>
        <taxon>Pseudomonadota</taxon>
        <taxon>Gammaproteobacteria</taxon>
        <taxon>Pasteurellales</taxon>
        <taxon>Pasteurellaceae</taxon>
        <taxon>Haemophilus</taxon>
    </lineage>
</organism>
<comment type="caution">
    <text evidence="3">The sequence shown here is derived from an EMBL/GenBank/DDBJ whole genome shotgun (WGS) entry which is preliminary data.</text>
</comment>
<dbReference type="EMBL" id="QEQD01000001">
    <property type="protein sequence ID" value="RDF05857.1"/>
    <property type="molecule type" value="Genomic_DNA"/>
</dbReference>
<dbReference type="InterPro" id="IPR036412">
    <property type="entry name" value="HAD-like_sf"/>
</dbReference>
<dbReference type="NCBIfam" id="TIGR01533">
    <property type="entry name" value="lipo_e_P4"/>
    <property type="match status" value="1"/>
</dbReference>
<reference evidence="3 4" key="1">
    <citation type="submission" date="2018-05" db="EMBL/GenBank/DDBJ databases">
        <title>Draft Genome Sequences for a Diverse set of 7 Haemophilus Species.</title>
        <authorList>
            <person name="Nichols M."/>
            <person name="Topaz N."/>
            <person name="Wang X."/>
            <person name="Wang X."/>
            <person name="Boxrud D."/>
        </authorList>
    </citation>
    <scope>NUCLEOTIDE SEQUENCE [LARGE SCALE GENOMIC DNA]</scope>
    <source>
        <strain evidence="3 4">C2010039593</strain>
    </source>
</reference>
<sequence length="274" mass="30562">MKMTLKVSVLSTLSALVLTGCAHNQMDAKAHAEAQLQQQAVMGINWMQDSGEYKALAYQAYNTAKTAFDHAKVTKGKKKAVVVDLDETMLDNSPYAGWQVQNNKGFDGKDWTRWVDARQSRAVPGAVEFNNYVNSHKGKMFYVTNRKDSSEKAGTIDDMKRLGFEGVDESVFYLKKDKSAKAARFAEIEKQGYEIVLYVGDNLDDFGDTVYGKLNAERSAFVKENQAKFGKTYIVLPNPNYGGWEGGLAKDYFKGDAQSKIKARLDAIQAWDGK</sequence>
<evidence type="ECO:0000313" key="3">
    <source>
        <dbReference type="EMBL" id="RDF05857.1"/>
    </source>
</evidence>
<gene>
    <name evidence="3" type="ORF">DPV98_00865</name>
</gene>
<feature type="chain" id="PRO_5016911351" evidence="2">
    <location>
        <begin position="23"/>
        <end position="274"/>
    </location>
</feature>
<dbReference type="InterPro" id="IPR023214">
    <property type="entry name" value="HAD_sf"/>
</dbReference>
<proteinExistence type="predicted"/>
<dbReference type="Gene3D" id="3.40.50.1000">
    <property type="entry name" value="HAD superfamily/HAD-like"/>
    <property type="match status" value="1"/>
</dbReference>
<dbReference type="PIRSF" id="PIRSF019271">
    <property type="entry name" value="Acid_Ptase_C"/>
    <property type="match status" value="1"/>
</dbReference>
<feature type="signal peptide" evidence="2">
    <location>
        <begin position="1"/>
        <end position="22"/>
    </location>
</feature>
<dbReference type="PANTHER" id="PTHR31284:SF10">
    <property type="entry name" value="ACID PHOSPHATASE-LIKE PROTEIN"/>
    <property type="match status" value="1"/>
</dbReference>
<evidence type="ECO:0000256" key="2">
    <source>
        <dbReference type="SAM" id="SignalP"/>
    </source>
</evidence>
<dbReference type="RefSeq" id="WP_111312242.1">
    <property type="nucleotide sequence ID" value="NZ_QEQD01000001.1"/>
</dbReference>
<evidence type="ECO:0000256" key="1">
    <source>
        <dbReference type="ARBA" id="ARBA00022729"/>
    </source>
</evidence>
<keyword evidence="1 2" id="KW-0732">Signal</keyword>
<dbReference type="InterPro" id="IPR005519">
    <property type="entry name" value="Acid_phosphat_B-like"/>
</dbReference>
<dbReference type="SFLD" id="SFLDG01125">
    <property type="entry name" value="C1.1:_Acid_Phosphatase_Like"/>
    <property type="match status" value="1"/>
</dbReference>
<dbReference type="PROSITE" id="PS51257">
    <property type="entry name" value="PROKAR_LIPOPROTEIN"/>
    <property type="match status" value="1"/>
</dbReference>
<protein>
    <submittedName>
        <fullName evidence="3">5'-nucleotidase, lipoprotein e(P4) family</fullName>
    </submittedName>
</protein>
<dbReference type="PANTHER" id="PTHR31284">
    <property type="entry name" value="ACID PHOSPHATASE-LIKE PROTEIN"/>
    <property type="match status" value="1"/>
</dbReference>
<dbReference type="CDD" id="cd07534">
    <property type="entry name" value="HAD_CAP"/>
    <property type="match status" value="1"/>
</dbReference>
<dbReference type="SFLD" id="SFLDS00003">
    <property type="entry name" value="Haloacid_Dehalogenase"/>
    <property type="match status" value="1"/>
</dbReference>
<dbReference type="SUPFAM" id="SSF56784">
    <property type="entry name" value="HAD-like"/>
    <property type="match status" value="1"/>
</dbReference>
<dbReference type="Proteomes" id="UP000253999">
    <property type="component" value="Unassembled WGS sequence"/>
</dbReference>
<dbReference type="AlphaFoldDB" id="A0A369ZG99"/>
<dbReference type="Pfam" id="PF03767">
    <property type="entry name" value="Acid_phosphat_B"/>
    <property type="match status" value="1"/>
</dbReference>
<dbReference type="GO" id="GO:0009279">
    <property type="term" value="C:cell outer membrane"/>
    <property type="evidence" value="ECO:0007669"/>
    <property type="project" value="InterPro"/>
</dbReference>
<keyword evidence="3" id="KW-0449">Lipoprotein</keyword>
<name>A0A369ZG99_HAEPH</name>
<evidence type="ECO:0000313" key="4">
    <source>
        <dbReference type="Proteomes" id="UP000253999"/>
    </source>
</evidence>